<protein>
    <submittedName>
        <fullName evidence="1">Uncharacterized protein</fullName>
    </submittedName>
</protein>
<organism evidence="1 2">
    <name type="scientific">Stegodyphus mimosarum</name>
    <name type="common">African social velvet spider</name>
    <dbReference type="NCBI Taxonomy" id="407821"/>
    <lineage>
        <taxon>Eukaryota</taxon>
        <taxon>Metazoa</taxon>
        <taxon>Ecdysozoa</taxon>
        <taxon>Arthropoda</taxon>
        <taxon>Chelicerata</taxon>
        <taxon>Arachnida</taxon>
        <taxon>Araneae</taxon>
        <taxon>Araneomorphae</taxon>
        <taxon>Entelegynae</taxon>
        <taxon>Eresoidea</taxon>
        <taxon>Eresidae</taxon>
        <taxon>Stegodyphus</taxon>
    </lineage>
</organism>
<evidence type="ECO:0000313" key="2">
    <source>
        <dbReference type="Proteomes" id="UP000054359"/>
    </source>
</evidence>
<dbReference type="AlphaFoldDB" id="A0A087T5U1"/>
<proteinExistence type="predicted"/>
<dbReference type="OrthoDB" id="6428926at2759"/>
<name>A0A087T5U1_STEMI</name>
<dbReference type="Proteomes" id="UP000054359">
    <property type="component" value="Unassembled WGS sequence"/>
</dbReference>
<evidence type="ECO:0000313" key="1">
    <source>
        <dbReference type="EMBL" id="KFM60480.1"/>
    </source>
</evidence>
<keyword evidence="2" id="KW-1185">Reference proteome</keyword>
<gene>
    <name evidence="1" type="ORF">X975_19902</name>
</gene>
<reference evidence="1 2" key="1">
    <citation type="submission" date="2013-11" db="EMBL/GenBank/DDBJ databases">
        <title>Genome sequencing of Stegodyphus mimosarum.</title>
        <authorList>
            <person name="Bechsgaard J."/>
        </authorList>
    </citation>
    <scope>NUCLEOTIDE SEQUENCE [LARGE SCALE GENOMIC DNA]</scope>
</reference>
<feature type="non-terminal residue" evidence="1">
    <location>
        <position position="211"/>
    </location>
</feature>
<sequence length="211" mass="24418">MDEILIHILIGCNQSISCAHLTLNFLINVCVYKEFSSQLIHKSDICLLCTVANLLIQRISPSPLEYPALMIMIEDFLSTVFCIHSTSDVKFESSPCSSEVLRSFVTALWKFCEVMKENDTNFKYILKKGFHLLHVMSNLFQNFKEKRTSCEDYYILFVSKILTLSKEDPEFKEFHDLIHDLWDFQEDMSEFDLEDLAEDISDTTATVGLVE</sequence>
<accession>A0A087T5U1</accession>
<dbReference type="EMBL" id="KK113571">
    <property type="protein sequence ID" value="KFM60480.1"/>
    <property type="molecule type" value="Genomic_DNA"/>
</dbReference>